<evidence type="ECO:0000259" key="2">
    <source>
        <dbReference type="Pfam" id="PF01425"/>
    </source>
</evidence>
<sequence length="471" mass="48684">MRSTATVTARLTPDPLQGQDLAAYGRALRAGRITAVAATQAYLDRIALLDPVLTAYEVLAPQAALASAQAIDALLAAGTDLGPLMGVPLAVKDVLHVDGLPTRAGSQADVADLIGGEGPFVAALRRAGAIILGKTHTVEFAIGSTGVNYHRGTPRNPCDAGQFRLASGSSSGSAVAVAAGLCALAVGTDTGGSVRGPAAFCGVAGIKFSRDAVSRSGVFPMSRSFDSLGLLADSAASLALAWQALHGSVVAPPPPQRLRLGVPRAYFFEALAPEVQACTERALQALAEAGVQLVEIDFPELTEIDALYTAVARPELMASLGQGRFEAIRGQLNPDVAERVAEGLDAGAEGYLRARWRLQALRERALSLFQGVDAWVAPVKHNLPPVFAGRFESQAAERALNRYCGGPTRAANALNLCGTSQPIAQWGAPLPVGLQLLCPAGQDSGLLAVAQVCEAILGRRQAPDLAAFVPA</sequence>
<dbReference type="PANTHER" id="PTHR11895">
    <property type="entry name" value="TRANSAMIDASE"/>
    <property type="match status" value="1"/>
</dbReference>
<dbReference type="EC" id="6.3.5.-" evidence="3"/>
<dbReference type="eggNOG" id="COG0154">
    <property type="taxonomic scope" value="Bacteria"/>
</dbReference>
<comment type="similarity">
    <text evidence="1">Belongs to the amidase family.</text>
</comment>
<dbReference type="InterPro" id="IPR036928">
    <property type="entry name" value="AS_sf"/>
</dbReference>
<keyword evidence="3" id="KW-0436">Ligase</keyword>
<evidence type="ECO:0000313" key="3">
    <source>
        <dbReference type="EMBL" id="SAI71802.1"/>
    </source>
</evidence>
<dbReference type="PANTHER" id="PTHR11895:SF7">
    <property type="entry name" value="GLUTAMYL-TRNA(GLN) AMIDOTRANSFERASE SUBUNIT A, MITOCHONDRIAL"/>
    <property type="match status" value="1"/>
</dbReference>
<dbReference type="SUPFAM" id="SSF75304">
    <property type="entry name" value="Amidase signature (AS) enzymes"/>
    <property type="match status" value="1"/>
</dbReference>
<keyword evidence="4" id="KW-1185">Reference proteome</keyword>
<dbReference type="Pfam" id="PF01425">
    <property type="entry name" value="Amidase"/>
    <property type="match status" value="1"/>
</dbReference>
<name>A0A157SN26_9BORD</name>
<organism evidence="3 4">
    <name type="scientific">Bordetella trematum</name>
    <dbReference type="NCBI Taxonomy" id="123899"/>
    <lineage>
        <taxon>Bacteria</taxon>
        <taxon>Pseudomonadati</taxon>
        <taxon>Pseudomonadota</taxon>
        <taxon>Betaproteobacteria</taxon>
        <taxon>Burkholderiales</taxon>
        <taxon>Alcaligenaceae</taxon>
        <taxon>Bordetella</taxon>
    </lineage>
</organism>
<dbReference type="InterPro" id="IPR023631">
    <property type="entry name" value="Amidase_dom"/>
</dbReference>
<dbReference type="GO" id="GO:0016874">
    <property type="term" value="F:ligase activity"/>
    <property type="evidence" value="ECO:0007669"/>
    <property type="project" value="UniProtKB-KW"/>
</dbReference>
<dbReference type="InterPro" id="IPR000120">
    <property type="entry name" value="Amidase"/>
</dbReference>
<reference evidence="3 4" key="1">
    <citation type="submission" date="2016-04" db="EMBL/GenBank/DDBJ databases">
        <authorList>
            <consortium name="Pathogen Informatics"/>
        </authorList>
    </citation>
    <scope>NUCLEOTIDE SEQUENCE [LARGE SCALE GENOMIC DNA]</scope>
    <source>
        <strain evidence="3 4">H044680328</strain>
    </source>
</reference>
<dbReference type="STRING" id="123899.SAMEA3906487_02919"/>
<gene>
    <name evidence="3" type="primary">gatA_10</name>
    <name evidence="3" type="ORF">SAMEA3906487_02919</name>
</gene>
<proteinExistence type="inferred from homology"/>
<feature type="domain" description="Amidase" evidence="2">
    <location>
        <begin position="38"/>
        <end position="447"/>
    </location>
</feature>
<evidence type="ECO:0000256" key="1">
    <source>
        <dbReference type="ARBA" id="ARBA00009199"/>
    </source>
</evidence>
<dbReference type="GeneID" id="56589829"/>
<protein>
    <submittedName>
        <fullName evidence="3">Amidase</fullName>
        <ecNumber evidence="3">6.3.5.-</ecNumber>
    </submittedName>
</protein>
<dbReference type="EMBL" id="LT546645">
    <property type="protein sequence ID" value="SAI71802.1"/>
    <property type="molecule type" value="Genomic_DNA"/>
</dbReference>
<dbReference type="Proteomes" id="UP000076825">
    <property type="component" value="Chromosome 1"/>
</dbReference>
<dbReference type="PATRIC" id="fig|123899.6.peg.2909"/>
<evidence type="ECO:0000313" key="4">
    <source>
        <dbReference type="Proteomes" id="UP000076825"/>
    </source>
</evidence>
<accession>A0A157SN26</accession>
<dbReference type="RefSeq" id="WP_063492133.1">
    <property type="nucleotide sequence ID" value="NZ_CP016340.1"/>
</dbReference>
<dbReference type="AlphaFoldDB" id="A0A157SN26"/>
<dbReference type="KEGG" id="btrm:SAMEA390648702919"/>
<dbReference type="Gene3D" id="3.90.1300.10">
    <property type="entry name" value="Amidase signature (AS) domain"/>
    <property type="match status" value="1"/>
</dbReference>